<organism evidence="1 2">
    <name type="scientific">Tagetes erecta</name>
    <name type="common">African marigold</name>
    <dbReference type="NCBI Taxonomy" id="13708"/>
    <lineage>
        <taxon>Eukaryota</taxon>
        <taxon>Viridiplantae</taxon>
        <taxon>Streptophyta</taxon>
        <taxon>Embryophyta</taxon>
        <taxon>Tracheophyta</taxon>
        <taxon>Spermatophyta</taxon>
        <taxon>Magnoliopsida</taxon>
        <taxon>eudicotyledons</taxon>
        <taxon>Gunneridae</taxon>
        <taxon>Pentapetalae</taxon>
        <taxon>asterids</taxon>
        <taxon>campanulids</taxon>
        <taxon>Asterales</taxon>
        <taxon>Asteraceae</taxon>
        <taxon>Asteroideae</taxon>
        <taxon>Heliantheae alliance</taxon>
        <taxon>Tageteae</taxon>
        <taxon>Tagetes</taxon>
    </lineage>
</organism>
<accession>A0AAD8NPJ4</accession>
<gene>
    <name evidence="1" type="ORF">QVD17_31754</name>
</gene>
<proteinExistence type="predicted"/>
<protein>
    <submittedName>
        <fullName evidence="1">Uncharacterized protein</fullName>
    </submittedName>
</protein>
<evidence type="ECO:0000313" key="1">
    <source>
        <dbReference type="EMBL" id="KAK1415966.1"/>
    </source>
</evidence>
<dbReference type="EMBL" id="JAUHHV010000008">
    <property type="protein sequence ID" value="KAK1415966.1"/>
    <property type="molecule type" value="Genomic_DNA"/>
</dbReference>
<evidence type="ECO:0000313" key="2">
    <source>
        <dbReference type="Proteomes" id="UP001229421"/>
    </source>
</evidence>
<name>A0AAD8NPJ4_TARER</name>
<keyword evidence="2" id="KW-1185">Reference proteome</keyword>
<sequence>MVGYGVSLVEDGGIRRSLVEDGGLRRLRRWMAAADGGVVVAGQGCEGRGEGMWKKGMGKKVIVTIKQETHTDDQSGHSKESGRAKITSMCYIPFSSLMHKALWNGNISFFILRCTFKVELVPRRSEDGSTNCSEFWDGQVIDRKTVSIQKASATSMEITWLH</sequence>
<reference evidence="1" key="1">
    <citation type="journal article" date="2023" name="bioRxiv">
        <title>Improved chromosome-level genome assembly for marigold (Tagetes erecta).</title>
        <authorList>
            <person name="Jiang F."/>
            <person name="Yuan L."/>
            <person name="Wang S."/>
            <person name="Wang H."/>
            <person name="Xu D."/>
            <person name="Wang A."/>
            <person name="Fan W."/>
        </authorList>
    </citation>
    <scope>NUCLEOTIDE SEQUENCE</scope>
    <source>
        <strain evidence="1">WSJ</strain>
        <tissue evidence="1">Leaf</tissue>
    </source>
</reference>
<dbReference type="AlphaFoldDB" id="A0AAD8NPJ4"/>
<dbReference type="Proteomes" id="UP001229421">
    <property type="component" value="Unassembled WGS sequence"/>
</dbReference>
<comment type="caution">
    <text evidence="1">The sequence shown here is derived from an EMBL/GenBank/DDBJ whole genome shotgun (WGS) entry which is preliminary data.</text>
</comment>